<dbReference type="PANTHER" id="PTHR43664:SF1">
    <property type="entry name" value="BETA-METHYLMALYL-COA DEHYDRATASE"/>
    <property type="match status" value="1"/>
</dbReference>
<dbReference type="Proteomes" id="UP001203207">
    <property type="component" value="Unassembled WGS sequence"/>
</dbReference>
<dbReference type="Pfam" id="PF01575">
    <property type="entry name" value="MaoC_dehydratas"/>
    <property type="match status" value="1"/>
</dbReference>
<dbReference type="AlphaFoldDB" id="A0AAE3FXW4"/>
<dbReference type="RefSeq" id="WP_174653651.1">
    <property type="nucleotide sequence ID" value="NZ_JAKRVX010000003.1"/>
</dbReference>
<evidence type="ECO:0000313" key="3">
    <source>
        <dbReference type="Proteomes" id="UP001203207"/>
    </source>
</evidence>
<evidence type="ECO:0000259" key="1">
    <source>
        <dbReference type="Pfam" id="PF01575"/>
    </source>
</evidence>
<dbReference type="InterPro" id="IPR052342">
    <property type="entry name" value="MCH/BMMD"/>
</dbReference>
<feature type="domain" description="MaoC-like" evidence="1">
    <location>
        <begin position="15"/>
        <end position="116"/>
    </location>
</feature>
<protein>
    <submittedName>
        <fullName evidence="2">MaoC family dehydratase N-terminal domain-containing protein</fullName>
    </submittedName>
</protein>
<evidence type="ECO:0000313" key="2">
    <source>
        <dbReference type="EMBL" id="MCL9817245.1"/>
    </source>
</evidence>
<gene>
    <name evidence="2" type="ORF">AArcSt2_09835</name>
</gene>
<dbReference type="EMBL" id="JAKRVX010000003">
    <property type="protein sequence ID" value="MCL9817245.1"/>
    <property type="molecule type" value="Genomic_DNA"/>
</dbReference>
<sequence>MAYSYEPHYFEDFAVGQTFQSVGRTVTESDFTFHSMFTGDWTELHSNRHYAEEEYFGGRVAHGPMTFTLATGFVYRCGFLERTVVAFLGMNYMDIPAPVKMDDSISLAMEVIETKPFSSRDDAGLVVIDTTMTNQEGTVVFEGDMKFMIKTRPE</sequence>
<name>A0AAE3FXW4_9EURY</name>
<dbReference type="InterPro" id="IPR029069">
    <property type="entry name" value="HotDog_dom_sf"/>
</dbReference>
<reference evidence="2" key="1">
    <citation type="journal article" date="2022" name="Syst. Appl. Microbiol.">
        <title>Natronocalculus amylovorans gen. nov., sp. nov., and Natranaeroarchaeum aerophilus sp. nov., dominant culturable amylolytic natronoarchaea from hypersaline soda lakes in southwestern Siberia.</title>
        <authorList>
            <person name="Sorokin D.Y."/>
            <person name="Elcheninov A.G."/>
            <person name="Khizhniak T.V."/>
            <person name="Koenen M."/>
            <person name="Bale N.J."/>
            <person name="Damste J.S.S."/>
            <person name="Kublanov I.V."/>
        </authorList>
    </citation>
    <scope>NUCLEOTIDE SEQUENCE</scope>
    <source>
        <strain evidence="2">AArc-St2</strain>
    </source>
</reference>
<comment type="caution">
    <text evidence="2">The sequence shown here is derived from an EMBL/GenBank/DDBJ whole genome shotgun (WGS) entry which is preliminary data.</text>
</comment>
<dbReference type="InterPro" id="IPR002539">
    <property type="entry name" value="MaoC-like_dom"/>
</dbReference>
<dbReference type="PANTHER" id="PTHR43664">
    <property type="entry name" value="MONOAMINE OXIDASE-RELATED"/>
    <property type="match status" value="1"/>
</dbReference>
<accession>A0AAE3FXW4</accession>
<proteinExistence type="predicted"/>
<organism evidence="2 3">
    <name type="scientific">Natronocalculus amylovorans</name>
    <dbReference type="NCBI Taxonomy" id="2917812"/>
    <lineage>
        <taxon>Archaea</taxon>
        <taxon>Methanobacteriati</taxon>
        <taxon>Methanobacteriota</taxon>
        <taxon>Stenosarchaea group</taxon>
        <taxon>Halobacteria</taxon>
        <taxon>Halobacteriales</taxon>
        <taxon>Haloferacaceae</taxon>
        <taxon>Natronocalculus</taxon>
    </lineage>
</organism>
<reference evidence="2" key="2">
    <citation type="submission" date="2022-02" db="EMBL/GenBank/DDBJ databases">
        <authorList>
            <person name="Elcheninov A.G."/>
            <person name="Sorokin D.Y."/>
            <person name="Kublanov I.V."/>
        </authorList>
    </citation>
    <scope>NUCLEOTIDE SEQUENCE</scope>
    <source>
        <strain evidence="2">AArc-St2</strain>
    </source>
</reference>
<keyword evidence="3" id="KW-1185">Reference proteome</keyword>
<dbReference type="Gene3D" id="3.10.129.10">
    <property type="entry name" value="Hotdog Thioesterase"/>
    <property type="match status" value="1"/>
</dbReference>
<dbReference type="SUPFAM" id="SSF54637">
    <property type="entry name" value="Thioesterase/thiol ester dehydrase-isomerase"/>
    <property type="match status" value="1"/>
</dbReference>